<protein>
    <recommendedName>
        <fullName evidence="3">DUF4220 domain-containing protein</fullName>
    </recommendedName>
</protein>
<accession>A0A059Q373</accession>
<feature type="transmembrane region" description="Helical" evidence="2">
    <location>
        <begin position="116"/>
        <end position="134"/>
    </location>
</feature>
<dbReference type="Pfam" id="PF13968">
    <property type="entry name" value="DUF4220"/>
    <property type="match status" value="1"/>
</dbReference>
<feature type="transmembrane region" description="Helical" evidence="2">
    <location>
        <begin position="20"/>
        <end position="39"/>
    </location>
</feature>
<name>A0A059Q373_9POAL</name>
<dbReference type="EMBL" id="KF184707">
    <property type="protein sequence ID" value="AGT17086.1"/>
    <property type="molecule type" value="Genomic_DNA"/>
</dbReference>
<feature type="transmembrane region" description="Helical" evidence="2">
    <location>
        <begin position="340"/>
        <end position="359"/>
    </location>
</feature>
<evidence type="ECO:0000259" key="3">
    <source>
        <dbReference type="Pfam" id="PF13968"/>
    </source>
</evidence>
<dbReference type="InterPro" id="IPR025315">
    <property type="entry name" value="DUF4220"/>
</dbReference>
<keyword evidence="2" id="KW-0472">Membrane</keyword>
<dbReference type="PANTHER" id="PTHR31325">
    <property type="entry name" value="OS01G0798800 PROTEIN-RELATED"/>
    <property type="match status" value="1"/>
</dbReference>
<proteinExistence type="predicted"/>
<evidence type="ECO:0000313" key="4">
    <source>
        <dbReference type="EMBL" id="AGT17086.1"/>
    </source>
</evidence>
<feature type="region of interest" description="Disordered" evidence="1">
    <location>
        <begin position="492"/>
        <end position="515"/>
    </location>
</feature>
<dbReference type="AlphaFoldDB" id="A0A059Q373"/>
<evidence type="ECO:0000256" key="1">
    <source>
        <dbReference type="SAM" id="MobiDB-lite"/>
    </source>
</evidence>
<feature type="transmembrane region" description="Helical" evidence="2">
    <location>
        <begin position="306"/>
        <end position="328"/>
    </location>
</feature>
<feature type="region of interest" description="Disordered" evidence="1">
    <location>
        <begin position="688"/>
        <end position="714"/>
    </location>
</feature>
<feature type="transmembrane region" description="Helical" evidence="2">
    <location>
        <begin position="83"/>
        <end position="104"/>
    </location>
</feature>
<evidence type="ECO:0000256" key="2">
    <source>
        <dbReference type="SAM" id="Phobius"/>
    </source>
</evidence>
<gene>
    <name evidence="4" type="ORF">SHCRBa_084_G07_F_20</name>
</gene>
<organism evidence="4">
    <name type="scientific">Saccharum hybrid cultivar R570</name>
    <dbReference type="NCBI Taxonomy" id="131158"/>
    <lineage>
        <taxon>Eukaryota</taxon>
        <taxon>Viridiplantae</taxon>
        <taxon>Streptophyta</taxon>
        <taxon>Embryophyta</taxon>
        <taxon>Tracheophyta</taxon>
        <taxon>Spermatophyta</taxon>
        <taxon>Magnoliopsida</taxon>
        <taxon>Liliopsida</taxon>
        <taxon>Poales</taxon>
        <taxon>Poaceae</taxon>
        <taxon>PACMAD clade</taxon>
        <taxon>Panicoideae</taxon>
        <taxon>Andropogonodae</taxon>
        <taxon>Andropogoneae</taxon>
        <taxon>Saccharinae</taxon>
        <taxon>Saccharum</taxon>
        <taxon>Saccharum officinarum species complex</taxon>
    </lineage>
</organism>
<keyword evidence="2" id="KW-1133">Transmembrane helix</keyword>
<feature type="domain" description="DUF4220" evidence="3">
    <location>
        <begin position="54"/>
        <end position="398"/>
    </location>
</feature>
<feature type="transmembrane region" description="Helical" evidence="2">
    <location>
        <begin position="51"/>
        <end position="71"/>
    </location>
</feature>
<keyword evidence="2" id="KW-0812">Transmembrane</keyword>
<reference evidence="4" key="1">
    <citation type="submission" date="2013-05" db="EMBL/GenBank/DDBJ databases">
        <title>Building the sugarcane genome for biotechnology and identifying evolutionary trends.</title>
        <authorList>
            <person name="De Setta N."/>
            <person name="Monteiro-Vitorello C.B."/>
            <person name="Metcalfe C.J."/>
            <person name="Cruz G.M.Q."/>
            <person name="Del Bem L.E."/>
            <person name="Vicentini R."/>
            <person name="Nogueira F.T.S."/>
            <person name="Campos R.A."/>
            <person name="Nunes S.L."/>
            <person name="Turrini P.C.G."/>
            <person name="Vieira A.P."/>
            <person name="Cruz E.A.O."/>
            <person name="Correa T.C.S."/>
            <person name="Hotta C.T."/>
            <person name="de Mello-Varani A."/>
            <person name="Vautrin S."/>
            <person name="Trindade A.S."/>
            <person name="Vilela M.M."/>
            <person name="Horta C.L."/>
            <person name="Sato P.M."/>
            <person name="de Andrade R.F."/>
            <person name="Nishiyama M.Y."/>
            <person name="Cardoso-Silva C.B."/>
            <person name="Scortecci K.C."/>
            <person name="Garcia A.A.F."/>
            <person name="Carneiro M.S."/>
            <person name="Kim C."/>
            <person name="Paterson A.H."/>
            <person name="Berges H."/>
            <person name="D'Hont A."/>
            <person name="de-Souza A.P."/>
            <person name="Souza G.M."/>
            <person name="Vincentz M."/>
            <person name="Kitajima J.P."/>
            <person name="Van Sluys M.-A."/>
        </authorList>
    </citation>
    <scope>NUCLEOTIDE SEQUENCE</scope>
</reference>
<sequence>MHTEMYLQKLNQLWNDWQLNSLVLLSLFLQLLLLFTGRFRRCTRPSKWNKAYFWGLYLASPPIAIYALGILSRASAGHADADIQAFWAALLLFHLGGVDDFTALSLEDNKLWVRRCFMLSIQAATTVYVFFHYFQDPAFRCFVGPFWLIFLAGLSKCVEQVLALQQATMEALIGSVLGISDPGPDYADTMDRVDGILRSGEVPHLNIDNERVDPPNSNSLQVIDAELNKDEPQQAVKIIRSAHFLFSRFGVLFADGIFSFKDRQDGRAEFSSKDAHWAFKVVEIELSFMYDRLYTKASVSRTMSGLLVRVSSLLMTLAGSIWALFMMLQHASRYQVRHRCVTYTLLLGFVVTDVTTLALHSFSIWSVRHSGWLEWCSDRLVNGRAWWSGYMAQSNLITFCMQELPSEFKLLAYIRRAKPLVESPMPIMIEGIFARELREGFLNFRRPLLQKLLARSFWRKYGHTKHVPVCVDLKAFIFEEIRKKEKSIFNDCKRKSQGQPADISDSSSPPFTADRSDKVLRNENIVGLEWSLQEREFDESLLIWHIATDLCFRQDQADRDQADITCRKHMDMARELSNYLFYIMVVHPLMLSPATHKATTMATKRCRDTCAEARRHLLKEHVQHLQRSATEAHVTEENAHRLLHGCFLARELARAMPDRGRRWRVVCRVWVEMAVLCGGALRRVPARGAAQGGPRAHHLRLPPHDPSRDGQALQDRGRGCLRAPLCLHRLGALVAGKGWTYTDTAHEVHQAAGSSVVVAEKILGRVHDHIVRHKSYSTIEYACSAGETRNHITSHEFYLKKVL</sequence>